<gene>
    <name evidence="1" type="ORF">S03H2_12406</name>
</gene>
<reference evidence="1" key="1">
    <citation type="journal article" date="2014" name="Front. Microbiol.">
        <title>High frequency of phylogenetically diverse reductive dehalogenase-homologous genes in deep subseafloor sedimentary metagenomes.</title>
        <authorList>
            <person name="Kawai M."/>
            <person name="Futagami T."/>
            <person name="Toyoda A."/>
            <person name="Takaki Y."/>
            <person name="Nishi S."/>
            <person name="Hori S."/>
            <person name="Arai W."/>
            <person name="Tsubouchi T."/>
            <person name="Morono Y."/>
            <person name="Uchiyama I."/>
            <person name="Ito T."/>
            <person name="Fujiyama A."/>
            <person name="Inagaki F."/>
            <person name="Takami H."/>
        </authorList>
    </citation>
    <scope>NUCLEOTIDE SEQUENCE</scope>
    <source>
        <strain evidence="1">Expedition CK06-06</strain>
    </source>
</reference>
<feature type="non-terminal residue" evidence="1">
    <location>
        <position position="53"/>
    </location>
</feature>
<dbReference type="AlphaFoldDB" id="X1FP07"/>
<comment type="caution">
    <text evidence="1">The sequence shown here is derived from an EMBL/GenBank/DDBJ whole genome shotgun (WGS) entry which is preliminary data.</text>
</comment>
<accession>X1FP07</accession>
<protein>
    <submittedName>
        <fullName evidence="1">Uncharacterized protein</fullName>
    </submittedName>
</protein>
<sequence>MNVNSILTKDYERNDIFAVPENKANSNPIKANLPEGKIDAKCVFTKDYEEKCG</sequence>
<proteinExistence type="predicted"/>
<organism evidence="1">
    <name type="scientific">marine sediment metagenome</name>
    <dbReference type="NCBI Taxonomy" id="412755"/>
    <lineage>
        <taxon>unclassified sequences</taxon>
        <taxon>metagenomes</taxon>
        <taxon>ecological metagenomes</taxon>
    </lineage>
</organism>
<name>X1FP07_9ZZZZ</name>
<dbReference type="EMBL" id="BARU01006313">
    <property type="protein sequence ID" value="GAH46717.1"/>
    <property type="molecule type" value="Genomic_DNA"/>
</dbReference>
<evidence type="ECO:0000313" key="1">
    <source>
        <dbReference type="EMBL" id="GAH46717.1"/>
    </source>
</evidence>